<dbReference type="Gene3D" id="1.20.120.520">
    <property type="entry name" value="nmb1532 protein domain like"/>
    <property type="match status" value="1"/>
</dbReference>
<evidence type="ECO:0000313" key="2">
    <source>
        <dbReference type="EMBL" id="MBQ0934090.1"/>
    </source>
</evidence>
<dbReference type="EMBL" id="JAGQDG010000001">
    <property type="protein sequence ID" value="MBQ0934090.1"/>
    <property type="molecule type" value="Genomic_DNA"/>
</dbReference>
<organism evidence="2 3">
    <name type="scientific">Ideonella paludis</name>
    <dbReference type="NCBI Taxonomy" id="1233411"/>
    <lineage>
        <taxon>Bacteria</taxon>
        <taxon>Pseudomonadati</taxon>
        <taxon>Pseudomonadota</taxon>
        <taxon>Betaproteobacteria</taxon>
        <taxon>Burkholderiales</taxon>
        <taxon>Sphaerotilaceae</taxon>
        <taxon>Ideonella</taxon>
    </lineage>
</organism>
<accession>A0ABS5DSG8</accession>
<sequence length="180" mass="20085">MSDALLALQPSPAAGFDQPLDMLDGCHERLRRSLALLERLSAHLTAHGADQAAQEAARDVLRYFDLAAPHHHQDEELHLVPLLQRDPSTRAWAEQLLSDHAQLAPLWLNARIALVKVSEGVWPAETEAAALQAQWAQWAQALRAHAAWEDAVVYPWVRTQLSTDHAHAMGQEMAQRRGVR</sequence>
<keyword evidence="3" id="KW-1185">Reference proteome</keyword>
<feature type="domain" description="Hemerythrin-like" evidence="1">
    <location>
        <begin position="19"/>
        <end position="157"/>
    </location>
</feature>
<dbReference type="InterPro" id="IPR012312">
    <property type="entry name" value="Hemerythrin-like"/>
</dbReference>
<dbReference type="Pfam" id="PF01814">
    <property type="entry name" value="Hemerythrin"/>
    <property type="match status" value="1"/>
</dbReference>
<name>A0ABS5DSG8_9BURK</name>
<dbReference type="RefSeq" id="WP_210805632.1">
    <property type="nucleotide sequence ID" value="NZ_JAGQDG010000001.1"/>
</dbReference>
<reference evidence="2 3" key="1">
    <citation type="submission" date="2021-04" db="EMBL/GenBank/DDBJ databases">
        <title>The genome sequence of type strain Ideonella paludis KCTC 32238.</title>
        <authorList>
            <person name="Liu Y."/>
        </authorList>
    </citation>
    <scope>NUCLEOTIDE SEQUENCE [LARGE SCALE GENOMIC DNA]</scope>
    <source>
        <strain evidence="2 3">KCTC 32238</strain>
    </source>
</reference>
<gene>
    <name evidence="2" type="ORF">KAK11_02035</name>
</gene>
<evidence type="ECO:0000313" key="3">
    <source>
        <dbReference type="Proteomes" id="UP000672097"/>
    </source>
</evidence>
<comment type="caution">
    <text evidence="2">The sequence shown here is derived from an EMBL/GenBank/DDBJ whole genome shotgun (WGS) entry which is preliminary data.</text>
</comment>
<evidence type="ECO:0000259" key="1">
    <source>
        <dbReference type="Pfam" id="PF01814"/>
    </source>
</evidence>
<proteinExistence type="predicted"/>
<protein>
    <submittedName>
        <fullName evidence="2">Hemerythrin domain-containing protein</fullName>
    </submittedName>
</protein>
<dbReference type="Proteomes" id="UP000672097">
    <property type="component" value="Unassembled WGS sequence"/>
</dbReference>